<evidence type="ECO:0000259" key="2">
    <source>
        <dbReference type="Pfam" id="PF12017"/>
    </source>
</evidence>
<evidence type="ECO:0000259" key="3">
    <source>
        <dbReference type="Pfam" id="PF21787"/>
    </source>
</evidence>
<comment type="caution">
    <text evidence="4">The sequence shown here is derived from an EMBL/GenBank/DDBJ whole genome shotgun (WGS) entry which is preliminary data.</text>
</comment>
<feature type="coiled-coil region" evidence="1">
    <location>
        <begin position="30"/>
        <end position="71"/>
    </location>
</feature>
<dbReference type="EMBL" id="BGPR01272055">
    <property type="protein sequence ID" value="GBN01078.1"/>
    <property type="molecule type" value="Genomic_DNA"/>
</dbReference>
<sequence>MAKSEKKRLHYLGDFDENDVNSPTKAQKLLQISKVEVSDCKQTIRKLRQENKRLKKRVATLNSMLSELKEKKMISDYASAVLKLSLPGAAVEFINRLEMPNSKEKYPPELKAFALTLNFYSTKAYNYVRKTFECNLPHPTTLRKWYQSINGSPGFTGEAFSSLKVKAEEAEKKSTTIKCALMVGEIAIKKHVEWDRTKFSGYIDLGTDLDD</sequence>
<accession>A0A4Y2KFH5</accession>
<feature type="non-terminal residue" evidence="4">
    <location>
        <position position="211"/>
    </location>
</feature>
<reference evidence="4 5" key="1">
    <citation type="journal article" date="2019" name="Sci. Rep.">
        <title>Orb-weaving spider Araneus ventricosus genome elucidates the spidroin gene catalogue.</title>
        <authorList>
            <person name="Kono N."/>
            <person name="Nakamura H."/>
            <person name="Ohtoshi R."/>
            <person name="Moran D.A.P."/>
            <person name="Shinohara A."/>
            <person name="Yoshida Y."/>
            <person name="Fujiwara M."/>
            <person name="Mori M."/>
            <person name="Tomita M."/>
            <person name="Arakawa K."/>
        </authorList>
    </citation>
    <scope>NUCLEOTIDE SEQUENCE [LARGE SCALE GENOMIC DNA]</scope>
</reference>
<evidence type="ECO:0000313" key="5">
    <source>
        <dbReference type="Proteomes" id="UP000499080"/>
    </source>
</evidence>
<name>A0A4Y2KFH5_ARAVE</name>
<dbReference type="OrthoDB" id="6489732at2759"/>
<dbReference type="Proteomes" id="UP000499080">
    <property type="component" value="Unassembled WGS sequence"/>
</dbReference>
<organism evidence="4 5">
    <name type="scientific">Araneus ventricosus</name>
    <name type="common">Orbweaver spider</name>
    <name type="synonym">Epeira ventricosa</name>
    <dbReference type="NCBI Taxonomy" id="182803"/>
    <lineage>
        <taxon>Eukaryota</taxon>
        <taxon>Metazoa</taxon>
        <taxon>Ecdysozoa</taxon>
        <taxon>Arthropoda</taxon>
        <taxon>Chelicerata</taxon>
        <taxon>Arachnida</taxon>
        <taxon>Araneae</taxon>
        <taxon>Araneomorphae</taxon>
        <taxon>Entelegynae</taxon>
        <taxon>Araneoidea</taxon>
        <taxon>Araneidae</taxon>
        <taxon>Araneus</taxon>
    </lineage>
</organism>
<evidence type="ECO:0000256" key="1">
    <source>
        <dbReference type="SAM" id="Coils"/>
    </source>
</evidence>
<dbReference type="InterPro" id="IPR048365">
    <property type="entry name" value="TNP-like_RNaseH_N"/>
</dbReference>
<dbReference type="Pfam" id="PF12017">
    <property type="entry name" value="Tnp_P_element"/>
    <property type="match status" value="1"/>
</dbReference>
<feature type="domain" description="Transposable element P transposase-like RNase H" evidence="3">
    <location>
        <begin position="152"/>
        <end position="208"/>
    </location>
</feature>
<evidence type="ECO:0000313" key="4">
    <source>
        <dbReference type="EMBL" id="GBN01078.1"/>
    </source>
</evidence>
<proteinExistence type="predicted"/>
<keyword evidence="5" id="KW-1185">Reference proteome</keyword>
<protein>
    <recommendedName>
        <fullName evidence="6">DNA transposase THAP9</fullName>
    </recommendedName>
</protein>
<dbReference type="AlphaFoldDB" id="A0A4Y2KFH5"/>
<gene>
    <name evidence="4" type="ORF">AVEN_34048_1</name>
</gene>
<dbReference type="Pfam" id="PF21787">
    <property type="entry name" value="TNP-like_RNaseH_N"/>
    <property type="match status" value="1"/>
</dbReference>
<evidence type="ECO:0008006" key="6">
    <source>
        <dbReference type="Google" id="ProtNLM"/>
    </source>
</evidence>
<keyword evidence="1" id="KW-0175">Coiled coil</keyword>
<feature type="domain" description="THAP9-like helix-turn-helix" evidence="2">
    <location>
        <begin position="67"/>
        <end position="145"/>
    </location>
</feature>
<dbReference type="InterPro" id="IPR021896">
    <property type="entry name" value="THAP9-like_HTH"/>
</dbReference>